<evidence type="ECO:0000256" key="1">
    <source>
        <dbReference type="ARBA" id="ARBA00023015"/>
    </source>
</evidence>
<dbReference type="PROSITE" id="PS50977">
    <property type="entry name" value="HTH_TETR_2"/>
    <property type="match status" value="1"/>
</dbReference>
<feature type="DNA-binding region" description="H-T-H motif" evidence="4">
    <location>
        <begin position="28"/>
        <end position="47"/>
    </location>
</feature>
<name>A0A2S9YAN6_9BACT</name>
<dbReference type="InterPro" id="IPR001647">
    <property type="entry name" value="HTH_TetR"/>
</dbReference>
<sequence>MGSSSNRRDAILAATVPVVGHFGVGKTSVADLAKAAGISKQGLYLHFDSKEQLIAEAMARYFDEGLRQVAEALEQASVPLQERLVTALDAWFGRHLEHFRPDSLEVIERTSPVTSRVDGVKNEVLERLSKALAGSDEMARHTCTPDELASVLFQFGLTWKEGHASRAAFEQTLTRCVHACFPPAKKATKARRR</sequence>
<dbReference type="PANTHER" id="PTHR47506:SF1">
    <property type="entry name" value="HTH-TYPE TRANSCRIPTIONAL REGULATOR YJDC"/>
    <property type="match status" value="1"/>
</dbReference>
<dbReference type="Pfam" id="PF00440">
    <property type="entry name" value="TetR_N"/>
    <property type="match status" value="1"/>
</dbReference>
<dbReference type="Proteomes" id="UP000238823">
    <property type="component" value="Unassembled WGS sequence"/>
</dbReference>
<accession>A0A2S9YAN6</accession>
<dbReference type="EMBL" id="PVNL01000113">
    <property type="protein sequence ID" value="PRQ02081.1"/>
    <property type="molecule type" value="Genomic_DNA"/>
</dbReference>
<comment type="caution">
    <text evidence="6">The sequence shown here is derived from an EMBL/GenBank/DDBJ whole genome shotgun (WGS) entry which is preliminary data.</text>
</comment>
<organism evidence="6 7">
    <name type="scientific">Enhygromyxa salina</name>
    <dbReference type="NCBI Taxonomy" id="215803"/>
    <lineage>
        <taxon>Bacteria</taxon>
        <taxon>Pseudomonadati</taxon>
        <taxon>Myxococcota</taxon>
        <taxon>Polyangia</taxon>
        <taxon>Nannocystales</taxon>
        <taxon>Nannocystaceae</taxon>
        <taxon>Enhygromyxa</taxon>
    </lineage>
</organism>
<dbReference type="AlphaFoldDB" id="A0A2S9YAN6"/>
<evidence type="ECO:0000313" key="6">
    <source>
        <dbReference type="EMBL" id="PRQ02081.1"/>
    </source>
</evidence>
<evidence type="ECO:0000256" key="4">
    <source>
        <dbReference type="PROSITE-ProRule" id="PRU00335"/>
    </source>
</evidence>
<dbReference type="OrthoDB" id="5431414at2"/>
<dbReference type="GO" id="GO:0003677">
    <property type="term" value="F:DNA binding"/>
    <property type="evidence" value="ECO:0007669"/>
    <property type="project" value="UniProtKB-UniRule"/>
</dbReference>
<evidence type="ECO:0000256" key="2">
    <source>
        <dbReference type="ARBA" id="ARBA00023125"/>
    </source>
</evidence>
<evidence type="ECO:0000313" key="7">
    <source>
        <dbReference type="Proteomes" id="UP000238823"/>
    </source>
</evidence>
<keyword evidence="3" id="KW-0804">Transcription</keyword>
<dbReference type="InterPro" id="IPR009057">
    <property type="entry name" value="Homeodomain-like_sf"/>
</dbReference>
<gene>
    <name evidence="6" type="primary">kstR2_2</name>
    <name evidence="6" type="ORF">ENSA7_55880</name>
</gene>
<evidence type="ECO:0000256" key="3">
    <source>
        <dbReference type="ARBA" id="ARBA00023163"/>
    </source>
</evidence>
<dbReference type="RefSeq" id="WP_106092471.1">
    <property type="nucleotide sequence ID" value="NZ_PVNL01000113.1"/>
</dbReference>
<protein>
    <submittedName>
        <fullName evidence="6">HTH-type transcriptional repressor KstR2</fullName>
    </submittedName>
</protein>
<keyword evidence="1" id="KW-0805">Transcription regulation</keyword>
<evidence type="ECO:0000259" key="5">
    <source>
        <dbReference type="PROSITE" id="PS50977"/>
    </source>
</evidence>
<dbReference type="Gene3D" id="1.10.357.10">
    <property type="entry name" value="Tetracycline Repressor, domain 2"/>
    <property type="match status" value="1"/>
</dbReference>
<proteinExistence type="predicted"/>
<keyword evidence="2 4" id="KW-0238">DNA-binding</keyword>
<dbReference type="PRINTS" id="PR00455">
    <property type="entry name" value="HTHTETR"/>
</dbReference>
<reference evidence="6 7" key="1">
    <citation type="submission" date="2018-03" db="EMBL/GenBank/DDBJ databases">
        <title>Draft Genome Sequences of the Obligatory Marine Myxobacteria Enhygromyxa salina SWB007.</title>
        <authorList>
            <person name="Poehlein A."/>
            <person name="Moghaddam J.A."/>
            <person name="Harms H."/>
            <person name="Alanjari M."/>
            <person name="Koenig G.M."/>
            <person name="Daniel R."/>
            <person name="Schaeberle T.F."/>
        </authorList>
    </citation>
    <scope>NUCLEOTIDE SEQUENCE [LARGE SCALE GENOMIC DNA]</scope>
    <source>
        <strain evidence="6 7">SWB007</strain>
    </source>
</reference>
<feature type="domain" description="HTH tetR-type" evidence="5">
    <location>
        <begin position="5"/>
        <end position="65"/>
    </location>
</feature>
<dbReference type="PANTHER" id="PTHR47506">
    <property type="entry name" value="TRANSCRIPTIONAL REGULATORY PROTEIN"/>
    <property type="match status" value="1"/>
</dbReference>
<dbReference type="SUPFAM" id="SSF46689">
    <property type="entry name" value="Homeodomain-like"/>
    <property type="match status" value="1"/>
</dbReference>